<dbReference type="Proteomes" id="UP001234297">
    <property type="component" value="Chromosome 7"/>
</dbReference>
<reference evidence="1 2" key="1">
    <citation type="journal article" date="2022" name="Hortic Res">
        <title>A haplotype resolved chromosomal level avocado genome allows analysis of novel avocado genes.</title>
        <authorList>
            <person name="Nath O."/>
            <person name="Fletcher S.J."/>
            <person name="Hayward A."/>
            <person name="Shaw L.M."/>
            <person name="Masouleh A.K."/>
            <person name="Furtado A."/>
            <person name="Henry R.J."/>
            <person name="Mitter N."/>
        </authorList>
    </citation>
    <scope>NUCLEOTIDE SEQUENCE [LARGE SCALE GENOMIC DNA]</scope>
    <source>
        <strain evidence="2">cv. Hass</strain>
    </source>
</reference>
<gene>
    <name evidence="1" type="ORF">MRB53_022754</name>
</gene>
<name>A0ACC2L7N9_PERAE</name>
<organism evidence="1 2">
    <name type="scientific">Persea americana</name>
    <name type="common">Avocado</name>
    <dbReference type="NCBI Taxonomy" id="3435"/>
    <lineage>
        <taxon>Eukaryota</taxon>
        <taxon>Viridiplantae</taxon>
        <taxon>Streptophyta</taxon>
        <taxon>Embryophyta</taxon>
        <taxon>Tracheophyta</taxon>
        <taxon>Spermatophyta</taxon>
        <taxon>Magnoliopsida</taxon>
        <taxon>Magnoliidae</taxon>
        <taxon>Laurales</taxon>
        <taxon>Lauraceae</taxon>
        <taxon>Persea</taxon>
    </lineage>
</organism>
<proteinExistence type="predicted"/>
<sequence length="371" mass="41295">MAAVTFKYDQMAAHVYGKQCESVLGGPENQGVVSNQTGVESSQSQRFPGFGTSGLKKEIRANVLMFKPTTTMQAIGLAKLQELSIEAIAQKTKLPPRNGENLLYGQSRPNSFPAIRRKLPKELEEKKAKGLCFKCNKKFTKGHQCKKKQLYVLDGDQEDSDQEPIQEEESEEVLEQEGDLQISINAITGSISYRTMRVHGLVKKQKVVILIDTGSTNNFLNQEVVKRAGVEIVATDPLTVFVADGTKMTSSAACKGFKWEMQGVVFQTDMRVLELKGCDMVLGIQWLATLGPVKWDFKNLSMDFTLNNRRHVLRGGKQGESKVVDAKHMKRLPQKKPQGFVAHIYVIQEASPVVSTKPEVEQLLSKFAAIF</sequence>
<keyword evidence="2" id="KW-1185">Reference proteome</keyword>
<evidence type="ECO:0000313" key="2">
    <source>
        <dbReference type="Proteomes" id="UP001234297"/>
    </source>
</evidence>
<evidence type="ECO:0000313" key="1">
    <source>
        <dbReference type="EMBL" id="KAJ8629431.1"/>
    </source>
</evidence>
<comment type="caution">
    <text evidence="1">The sequence shown here is derived from an EMBL/GenBank/DDBJ whole genome shotgun (WGS) entry which is preliminary data.</text>
</comment>
<accession>A0ACC2L7N9</accession>
<dbReference type="EMBL" id="CM056815">
    <property type="protein sequence ID" value="KAJ8629431.1"/>
    <property type="molecule type" value="Genomic_DNA"/>
</dbReference>
<protein>
    <submittedName>
        <fullName evidence="1">Uncharacterized protein</fullName>
    </submittedName>
</protein>